<keyword evidence="3" id="KW-1185">Reference proteome</keyword>
<organism evidence="2 3">
    <name type="scientific">Albibacterium profundi</name>
    <dbReference type="NCBI Taxonomy" id="3134906"/>
    <lineage>
        <taxon>Bacteria</taxon>
        <taxon>Pseudomonadati</taxon>
        <taxon>Bacteroidota</taxon>
        <taxon>Sphingobacteriia</taxon>
        <taxon>Sphingobacteriales</taxon>
        <taxon>Sphingobacteriaceae</taxon>
        <taxon>Albibacterium</taxon>
    </lineage>
</organism>
<protein>
    <submittedName>
        <fullName evidence="2">Uncharacterized protein</fullName>
    </submittedName>
</protein>
<sequence>MNTKLIMIASSLIMGGLGVIASFFPDEILRSFEQTPTDILRLFVQITGALYLGFAVMNWMAKTVLIGGIYARPLCIGNFSHFVIAGLALVRAVINNSTIKYLWVLTVIYLIFALLFSFVLFTSPKQVKK</sequence>
<dbReference type="Proteomes" id="UP001580928">
    <property type="component" value="Unassembled WGS sequence"/>
</dbReference>
<feature type="transmembrane region" description="Helical" evidence="1">
    <location>
        <begin position="5"/>
        <end position="24"/>
    </location>
</feature>
<reference evidence="2 3" key="1">
    <citation type="submission" date="2024-04" db="EMBL/GenBank/DDBJ databases">
        <title>Albibacterium profundi sp. nov., isolated from sediment of the Challenger Deep of Mariana Trench.</title>
        <authorList>
            <person name="Wang Y."/>
        </authorList>
    </citation>
    <scope>NUCLEOTIDE SEQUENCE [LARGE SCALE GENOMIC DNA]</scope>
    <source>
        <strain evidence="2 3">RHL897</strain>
    </source>
</reference>
<evidence type="ECO:0000313" key="2">
    <source>
        <dbReference type="EMBL" id="MFB5946459.1"/>
    </source>
</evidence>
<evidence type="ECO:0000313" key="3">
    <source>
        <dbReference type="Proteomes" id="UP001580928"/>
    </source>
</evidence>
<accession>A0ABV5CG77</accession>
<dbReference type="RefSeq" id="WP_375557988.1">
    <property type="nucleotide sequence ID" value="NZ_JBBVGT010000003.1"/>
</dbReference>
<feature type="transmembrane region" description="Helical" evidence="1">
    <location>
        <begin position="100"/>
        <end position="121"/>
    </location>
</feature>
<keyword evidence="1" id="KW-0812">Transmembrane</keyword>
<comment type="caution">
    <text evidence="2">The sequence shown here is derived from an EMBL/GenBank/DDBJ whole genome shotgun (WGS) entry which is preliminary data.</text>
</comment>
<feature type="transmembrane region" description="Helical" evidence="1">
    <location>
        <begin position="73"/>
        <end position="94"/>
    </location>
</feature>
<proteinExistence type="predicted"/>
<feature type="transmembrane region" description="Helical" evidence="1">
    <location>
        <begin position="39"/>
        <end position="61"/>
    </location>
</feature>
<keyword evidence="1" id="KW-0472">Membrane</keyword>
<gene>
    <name evidence="2" type="ORF">WKR92_11510</name>
</gene>
<dbReference type="EMBL" id="JBBVGT010000003">
    <property type="protein sequence ID" value="MFB5946459.1"/>
    <property type="molecule type" value="Genomic_DNA"/>
</dbReference>
<name>A0ABV5CG77_9SPHI</name>
<keyword evidence="1" id="KW-1133">Transmembrane helix</keyword>
<evidence type="ECO:0000256" key="1">
    <source>
        <dbReference type="SAM" id="Phobius"/>
    </source>
</evidence>